<feature type="domain" description="Beta-lactamase-related" evidence="1">
    <location>
        <begin position="14"/>
        <end position="385"/>
    </location>
</feature>
<dbReference type="AlphaFoldDB" id="A0AAD7N5V1"/>
<keyword evidence="3" id="KW-1185">Reference proteome</keyword>
<dbReference type="PANTHER" id="PTHR43283">
    <property type="entry name" value="BETA-LACTAMASE-RELATED"/>
    <property type="match status" value="1"/>
</dbReference>
<dbReference type="PANTHER" id="PTHR43283:SF3">
    <property type="entry name" value="BETA-LACTAMASE FAMILY PROTEIN (AFU_ORTHOLOGUE AFUA_5G07500)"/>
    <property type="match status" value="1"/>
</dbReference>
<evidence type="ECO:0000313" key="2">
    <source>
        <dbReference type="EMBL" id="KAJ7745682.1"/>
    </source>
</evidence>
<proteinExistence type="predicted"/>
<reference evidence="2" key="1">
    <citation type="submission" date="2023-03" db="EMBL/GenBank/DDBJ databases">
        <title>Massive genome expansion in bonnet fungi (Mycena s.s.) driven by repeated elements and novel gene families across ecological guilds.</title>
        <authorList>
            <consortium name="Lawrence Berkeley National Laboratory"/>
            <person name="Harder C.B."/>
            <person name="Miyauchi S."/>
            <person name="Viragh M."/>
            <person name="Kuo A."/>
            <person name="Thoen E."/>
            <person name="Andreopoulos B."/>
            <person name="Lu D."/>
            <person name="Skrede I."/>
            <person name="Drula E."/>
            <person name="Henrissat B."/>
            <person name="Morin E."/>
            <person name="Kohler A."/>
            <person name="Barry K."/>
            <person name="LaButti K."/>
            <person name="Morin E."/>
            <person name="Salamov A."/>
            <person name="Lipzen A."/>
            <person name="Mereny Z."/>
            <person name="Hegedus B."/>
            <person name="Baldrian P."/>
            <person name="Stursova M."/>
            <person name="Weitz H."/>
            <person name="Taylor A."/>
            <person name="Grigoriev I.V."/>
            <person name="Nagy L.G."/>
            <person name="Martin F."/>
            <person name="Kauserud H."/>
        </authorList>
    </citation>
    <scope>NUCLEOTIDE SEQUENCE</scope>
    <source>
        <strain evidence="2">CBHHK182m</strain>
    </source>
</reference>
<evidence type="ECO:0000259" key="1">
    <source>
        <dbReference type="Pfam" id="PF00144"/>
    </source>
</evidence>
<sequence>MSFPTLSATQKNAFDRILADAVASKSLPAQFFGVTTADGPIYMHQEGTKLVDDPMSEAIDEDTVFWLCSQTKMITSIAALQLIDQGRITFDTEVESILPELANPVVVTQHDEAGRPSATVPAKGKITFGQLLNHSSGLDYNLDGTTPASGMPVAYSHSYKDEDVSAFFNILKGSLPGVPLKFEPGTDYAYGFSTDCAGFVVERLSGKSLDQYFQDHIFAPLGITTASFYLTPKLKDRLLPLSFRVKTGALERWNRPPVIEVDPANVRVHMGGVGVYASQKDYLAILQYLLQVQAGTAKTPILSRALVDSMFASTLSAAGAASLSAMEPTANNHSQFGRGLCVNTVDIPGKRRAGSGAWGGWANTSFFVDPATGVAAVFGTQLVPAGDTAQMQLYDLLERELYSGLNARL</sequence>
<dbReference type="InterPro" id="IPR001466">
    <property type="entry name" value="Beta-lactam-related"/>
</dbReference>
<dbReference type="Proteomes" id="UP001215598">
    <property type="component" value="Unassembled WGS sequence"/>
</dbReference>
<dbReference type="SUPFAM" id="SSF56601">
    <property type="entry name" value="beta-lactamase/transpeptidase-like"/>
    <property type="match status" value="1"/>
</dbReference>
<evidence type="ECO:0000313" key="3">
    <source>
        <dbReference type="Proteomes" id="UP001215598"/>
    </source>
</evidence>
<organism evidence="2 3">
    <name type="scientific">Mycena metata</name>
    <dbReference type="NCBI Taxonomy" id="1033252"/>
    <lineage>
        <taxon>Eukaryota</taxon>
        <taxon>Fungi</taxon>
        <taxon>Dikarya</taxon>
        <taxon>Basidiomycota</taxon>
        <taxon>Agaricomycotina</taxon>
        <taxon>Agaricomycetes</taxon>
        <taxon>Agaricomycetidae</taxon>
        <taxon>Agaricales</taxon>
        <taxon>Marasmiineae</taxon>
        <taxon>Mycenaceae</taxon>
        <taxon>Mycena</taxon>
    </lineage>
</organism>
<protein>
    <submittedName>
        <fullName evidence="2">Beta-lactamase/transpeptidase-like protein</fullName>
    </submittedName>
</protein>
<name>A0AAD7N5V1_9AGAR</name>
<dbReference type="EMBL" id="JARKIB010000082">
    <property type="protein sequence ID" value="KAJ7745682.1"/>
    <property type="molecule type" value="Genomic_DNA"/>
</dbReference>
<gene>
    <name evidence="2" type="ORF">B0H16DRAFT_1557844</name>
</gene>
<accession>A0AAD7N5V1</accession>
<dbReference type="Gene3D" id="3.40.710.10">
    <property type="entry name" value="DD-peptidase/beta-lactamase superfamily"/>
    <property type="match status" value="1"/>
</dbReference>
<comment type="caution">
    <text evidence="2">The sequence shown here is derived from an EMBL/GenBank/DDBJ whole genome shotgun (WGS) entry which is preliminary data.</text>
</comment>
<dbReference type="InterPro" id="IPR050789">
    <property type="entry name" value="Diverse_Enzym_Activities"/>
</dbReference>
<dbReference type="Pfam" id="PF00144">
    <property type="entry name" value="Beta-lactamase"/>
    <property type="match status" value="1"/>
</dbReference>
<dbReference type="InterPro" id="IPR012338">
    <property type="entry name" value="Beta-lactam/transpept-like"/>
</dbReference>